<feature type="transmembrane region" description="Helical" evidence="5">
    <location>
        <begin position="315"/>
        <end position="338"/>
    </location>
</feature>
<dbReference type="GO" id="GO:0016020">
    <property type="term" value="C:membrane"/>
    <property type="evidence" value="ECO:0007669"/>
    <property type="project" value="UniProtKB-SubCell"/>
</dbReference>
<accession>A0A2K8KRT4</accession>
<evidence type="ECO:0000313" key="8">
    <source>
        <dbReference type="Proteomes" id="UP000229757"/>
    </source>
</evidence>
<protein>
    <submittedName>
        <fullName evidence="7">Sulfate permease</fullName>
    </submittedName>
</protein>
<dbReference type="SUPFAM" id="SSF52091">
    <property type="entry name" value="SpoIIaa-like"/>
    <property type="match status" value="1"/>
</dbReference>
<feature type="transmembrane region" description="Helical" evidence="5">
    <location>
        <begin position="71"/>
        <end position="93"/>
    </location>
</feature>
<dbReference type="InterPro" id="IPR002645">
    <property type="entry name" value="STAS_dom"/>
</dbReference>
<gene>
    <name evidence="7" type="ORF">REIFOR_02307</name>
</gene>
<keyword evidence="8" id="KW-1185">Reference proteome</keyword>
<dbReference type="KEGG" id="rfo:REIFOR_02307"/>
<dbReference type="Gene3D" id="3.30.750.24">
    <property type="entry name" value="STAS domain"/>
    <property type="match status" value="1"/>
</dbReference>
<keyword evidence="4 5" id="KW-0472">Membrane</keyword>
<feature type="transmembrane region" description="Helical" evidence="5">
    <location>
        <begin position="375"/>
        <end position="392"/>
    </location>
</feature>
<feature type="transmembrane region" description="Helical" evidence="5">
    <location>
        <begin position="38"/>
        <end position="59"/>
    </location>
</feature>
<reference evidence="7 8" key="1">
    <citation type="journal article" date="2017" name="Environ. Microbiol.">
        <title>Genomic and physiological analyses of 'Reinekea forsetii' reveal a versatile opportunistic lifestyle during spring algae blooms.</title>
        <authorList>
            <person name="Avci B."/>
            <person name="Hahnke R.L."/>
            <person name="Chafee M."/>
            <person name="Fischer T."/>
            <person name="Gruber-Vodicka H."/>
            <person name="Tegetmeyer H.E."/>
            <person name="Harder J."/>
            <person name="Fuchs B.M."/>
            <person name="Amann R.I."/>
            <person name="Teeling H."/>
        </authorList>
    </citation>
    <scope>NUCLEOTIDE SEQUENCE [LARGE SCALE GENOMIC DNA]</scope>
    <source>
        <strain evidence="7 8">Hel1_31_D35</strain>
    </source>
</reference>
<feature type="transmembrane region" description="Helical" evidence="5">
    <location>
        <begin position="230"/>
        <end position="248"/>
    </location>
</feature>
<proteinExistence type="predicted"/>
<evidence type="ECO:0000256" key="5">
    <source>
        <dbReference type="SAM" id="Phobius"/>
    </source>
</evidence>
<feature type="transmembrane region" description="Helical" evidence="5">
    <location>
        <begin position="350"/>
        <end position="368"/>
    </location>
</feature>
<dbReference type="EMBL" id="CP011797">
    <property type="protein sequence ID" value="ATX77438.1"/>
    <property type="molecule type" value="Genomic_DNA"/>
</dbReference>
<dbReference type="PANTHER" id="PTHR11814">
    <property type="entry name" value="SULFATE TRANSPORTER"/>
    <property type="match status" value="1"/>
</dbReference>
<evidence type="ECO:0000259" key="6">
    <source>
        <dbReference type="PROSITE" id="PS50801"/>
    </source>
</evidence>
<dbReference type="AlphaFoldDB" id="A0A2K8KRT4"/>
<organism evidence="7 8">
    <name type="scientific">Reinekea forsetii</name>
    <dbReference type="NCBI Taxonomy" id="1336806"/>
    <lineage>
        <taxon>Bacteria</taxon>
        <taxon>Pseudomonadati</taxon>
        <taxon>Pseudomonadota</taxon>
        <taxon>Gammaproteobacteria</taxon>
        <taxon>Oceanospirillales</taxon>
        <taxon>Saccharospirillaceae</taxon>
        <taxon>Reinekea</taxon>
    </lineage>
</organism>
<feature type="transmembrane region" description="Helical" evidence="5">
    <location>
        <begin position="275"/>
        <end position="303"/>
    </location>
</feature>
<feature type="domain" description="STAS" evidence="6">
    <location>
        <begin position="463"/>
        <end position="545"/>
    </location>
</feature>
<evidence type="ECO:0000256" key="1">
    <source>
        <dbReference type="ARBA" id="ARBA00004141"/>
    </source>
</evidence>
<keyword evidence="2 5" id="KW-0812">Transmembrane</keyword>
<evidence type="ECO:0000313" key="7">
    <source>
        <dbReference type="EMBL" id="ATX77438.1"/>
    </source>
</evidence>
<dbReference type="Pfam" id="PF01740">
    <property type="entry name" value="STAS"/>
    <property type="match status" value="1"/>
</dbReference>
<evidence type="ECO:0000256" key="2">
    <source>
        <dbReference type="ARBA" id="ARBA00022692"/>
    </source>
</evidence>
<dbReference type="Proteomes" id="UP000229757">
    <property type="component" value="Chromosome"/>
</dbReference>
<feature type="transmembrane region" description="Helical" evidence="5">
    <location>
        <begin position="188"/>
        <end position="209"/>
    </location>
</feature>
<evidence type="ECO:0000256" key="4">
    <source>
        <dbReference type="ARBA" id="ARBA00023136"/>
    </source>
</evidence>
<name>A0A2K8KRT4_9GAMM</name>
<dbReference type="InterPro" id="IPR001902">
    <property type="entry name" value="SLC26A/SulP_fam"/>
</dbReference>
<feature type="transmembrane region" description="Helical" evidence="5">
    <location>
        <begin position="113"/>
        <end position="138"/>
    </location>
</feature>
<evidence type="ECO:0000256" key="3">
    <source>
        <dbReference type="ARBA" id="ARBA00022989"/>
    </source>
</evidence>
<dbReference type="CDD" id="cd07042">
    <property type="entry name" value="STAS_SulP_like_sulfate_transporter"/>
    <property type="match status" value="1"/>
</dbReference>
<dbReference type="Pfam" id="PF00916">
    <property type="entry name" value="Sulfate_transp"/>
    <property type="match status" value="1"/>
</dbReference>
<dbReference type="PROSITE" id="PS50801">
    <property type="entry name" value="STAS"/>
    <property type="match status" value="1"/>
</dbReference>
<feature type="transmembrane region" description="Helical" evidence="5">
    <location>
        <begin position="412"/>
        <end position="440"/>
    </location>
</feature>
<sequence length="582" mass="62172">MRLNVKALEKIQGNDLMQGVLTLVFTSRYGKTLLLRDFNAAIIVTLMLIPQSLAYALVAGLPPEAGLYASILPLIAYALFGTSAALAVGPVAIVSLLTANTLMPMATLGSPEYVQLALLLAMLVGFFYLIMGVFRLGFITQLLSYPVMKGFITASSLLIIVGQIKPLTGISMVRGNLFERLHSLDFTTLHGLSALMGGLALVILFWVRSQGGAALFQTLFGAYSATLRRLLPMLLILIAALVTAGFGLQDQGMATVGKLPQGLPSLSLPSFDWSLIAQLALPAFIITMIGMAESIAVAQTLGAVKRQRVNPNRELLGLGAANIAAGFSGGFPVTGGMARSVVNADAGAETPLAGAMTAVLLSLGILFLTPWLSYIPIPVLAATIIVAVSQLLEFPSMLKLLGMNRIDGLISWLTAALVLFWEVEAGLLVGVAASIVWLLANHRQPYLAELGLIPDTERFKNINHAQTQTLEHCLFVRIDESITFINASVLEQSLLAKVADHKGLSNLIIVASGIHNIDATGAHMLTRFSQEMATAGLNLYLTDVKVPLAKQFANFKLFADNPDGIGYSSIDLYRKLAAEQQD</sequence>
<dbReference type="InterPro" id="IPR011547">
    <property type="entry name" value="SLC26A/SulP_dom"/>
</dbReference>
<keyword evidence="3 5" id="KW-1133">Transmembrane helix</keyword>
<dbReference type="GO" id="GO:0055085">
    <property type="term" value="P:transmembrane transport"/>
    <property type="evidence" value="ECO:0007669"/>
    <property type="project" value="InterPro"/>
</dbReference>
<dbReference type="InterPro" id="IPR036513">
    <property type="entry name" value="STAS_dom_sf"/>
</dbReference>
<comment type="subcellular location">
    <subcellularLocation>
        <location evidence="1">Membrane</location>
        <topology evidence="1">Multi-pass membrane protein</topology>
    </subcellularLocation>
</comment>